<sequence length="1074" mass="122298">MFSPSVNIVRDAAQPLNYLPTPNAQLVYKQLANNYRTGTHCFNIVGAYGTGKSAFLWAFHQNLTGQHAYFTADKDPLASRPVRFEQFVGQYMSLREAFAQRFVAGGAADTPTAAILAGIEAHYRAHAPGVLVLVIDEFGKFLEYAARENPEQELYFIQELAEFANDTTKDVLLLSTAHQDVSAYAVGLSRPQRLEWEKVKGRLKELTFNEPVEQLLALAAEQLAAAGQPTAPDPATNERLLAVIARAQVFPLRDYFTAEMQRRLWPLDLLSAAVLVQALQRYGQNERSLFTFLRAGDYLGLEQSAEAGTYYSVSRVYDYLSYHYYALLTSRFNPNFAQWAIIRDSLDRLSKHFETQVDLDAARQLVKTIGLLTIFAPAGAEISAEFLEVYAQTSLGVPSVAPALRVLQTQQIVRFVAHKNSYILFEGTALDIELAIDEAGTLVEQVTDVATRLSGFFDFPYIPAKQASFEVGTPRIFQVRMTDYVLLDEPEGEVDGFINLIFSDSITEDTLRQQVGERRSATLYGIYRRSGEIKRLIREIDKVAKVREQNLNDRVAKRELDGILEHQEALLRHYVLDSLYAPDGNITWFFNGEANTEFTGRRAFNRCLSAIAREVYTATPIYRSELVNRTNLSVPILTARKNYIRALFEKWQYAELDFPAKNYPPEKTIYLSLLRETGMHRVLGGEYTLTAPTDATFLPLWEASEAFLQRSQDGHLKVRELMDDLTAKPFKLKQGFVDFWVPTFLFMKRHEFALYGEQGRYIPDLTPDVVDLFTKNPSLYTIKAFSLLPEKLALFNEYRELLQLAPAEQMSNVSFIESIKPFLSFYKQLPAYAKKTSKLSATTQRLRETIATAKDPEAAFFEQFPGALGFNRLELQRDAAMRERYVSTLQDAIARLRQAYPTLLQRLEEFIAREVAATEPDFAQYKRQLQYRFRSLSPAQLPEGLRQFQQRLMSRLDDRDAWLNSMANALLSKSLTYFTDADETRFQEKFQQSVHELDNFCDPTTAAINPSTEEFYQVRVAQFGQPGMVRNIRAPKSARKQTQALEKELRQLLATNKEQSKRVLGTLLAENLMP</sequence>
<dbReference type="InterPro" id="IPR027417">
    <property type="entry name" value="P-loop_NTPase"/>
</dbReference>
<dbReference type="SUPFAM" id="SSF52540">
    <property type="entry name" value="P-loop containing nucleoside triphosphate hydrolases"/>
    <property type="match status" value="1"/>
</dbReference>
<reference evidence="1" key="1">
    <citation type="submission" date="2023-07" db="EMBL/GenBank/DDBJ databases">
        <authorList>
            <person name="Kim M.K."/>
        </authorList>
    </citation>
    <scope>NUCLEOTIDE SEQUENCE</scope>
    <source>
        <strain evidence="1">M29</strain>
    </source>
</reference>
<evidence type="ECO:0000313" key="2">
    <source>
        <dbReference type="Proteomes" id="UP001167796"/>
    </source>
</evidence>
<organism evidence="1 2">
    <name type="scientific">Hymenobacter mellowenesis</name>
    <dbReference type="NCBI Taxonomy" id="3063995"/>
    <lineage>
        <taxon>Bacteria</taxon>
        <taxon>Pseudomonadati</taxon>
        <taxon>Bacteroidota</taxon>
        <taxon>Cytophagia</taxon>
        <taxon>Cytophagales</taxon>
        <taxon>Hymenobacteraceae</taxon>
        <taxon>Hymenobacter</taxon>
    </lineage>
</organism>
<comment type="caution">
    <text evidence="1">The sequence shown here is derived from an EMBL/GenBank/DDBJ whole genome shotgun (WGS) entry which is preliminary data.</text>
</comment>
<dbReference type="EMBL" id="JAUQSX010000001">
    <property type="protein sequence ID" value="MDO7845213.1"/>
    <property type="molecule type" value="Genomic_DNA"/>
</dbReference>
<protein>
    <recommendedName>
        <fullName evidence="3">ATP-binding protein</fullName>
    </recommendedName>
</protein>
<gene>
    <name evidence="1" type="ORF">Q5H92_02515</name>
</gene>
<evidence type="ECO:0000313" key="1">
    <source>
        <dbReference type="EMBL" id="MDO7845213.1"/>
    </source>
</evidence>
<name>A0ABT9A5W2_9BACT</name>
<dbReference type="Proteomes" id="UP001167796">
    <property type="component" value="Unassembled WGS sequence"/>
</dbReference>
<proteinExistence type="predicted"/>
<accession>A0ABT9A5W2</accession>
<evidence type="ECO:0008006" key="3">
    <source>
        <dbReference type="Google" id="ProtNLM"/>
    </source>
</evidence>
<keyword evidence="2" id="KW-1185">Reference proteome</keyword>
<dbReference type="RefSeq" id="WP_305009896.1">
    <property type="nucleotide sequence ID" value="NZ_JAUQSX010000001.1"/>
</dbReference>